<evidence type="ECO:0000313" key="9">
    <source>
        <dbReference type="EMBL" id="KAA6396894.1"/>
    </source>
</evidence>
<dbReference type="GO" id="GO:0016567">
    <property type="term" value="P:protein ubiquitination"/>
    <property type="evidence" value="ECO:0007669"/>
    <property type="project" value="TreeGrafter"/>
</dbReference>
<dbReference type="Gene3D" id="3.30.2410.10">
    <property type="entry name" value="Hect, E3 ligase catalytic domain"/>
    <property type="match status" value="1"/>
</dbReference>
<feature type="compositionally biased region" description="Polar residues" evidence="7">
    <location>
        <begin position="28"/>
        <end position="44"/>
    </location>
</feature>
<accession>A0A5J4WPH9</accession>
<dbReference type="EMBL" id="SNRW01001316">
    <property type="protein sequence ID" value="KAA6396894.1"/>
    <property type="molecule type" value="Genomic_DNA"/>
</dbReference>
<evidence type="ECO:0000259" key="8">
    <source>
        <dbReference type="PROSITE" id="PS50237"/>
    </source>
</evidence>
<evidence type="ECO:0000256" key="1">
    <source>
        <dbReference type="ARBA" id="ARBA00000885"/>
    </source>
</evidence>
<evidence type="ECO:0000256" key="6">
    <source>
        <dbReference type="PROSITE-ProRule" id="PRU00104"/>
    </source>
</evidence>
<dbReference type="Gene3D" id="3.30.2160.10">
    <property type="entry name" value="Hect, E3 ligase catalytic domain"/>
    <property type="match status" value="1"/>
</dbReference>
<feature type="domain" description="HECT" evidence="8">
    <location>
        <begin position="140"/>
        <end position="488"/>
    </location>
</feature>
<comment type="catalytic activity">
    <reaction evidence="1">
        <text>S-ubiquitinyl-[E2 ubiquitin-conjugating enzyme]-L-cysteine + [acceptor protein]-L-lysine = [E2 ubiquitin-conjugating enzyme]-L-cysteine + N(6)-ubiquitinyl-[acceptor protein]-L-lysine.</text>
        <dbReference type="EC" id="2.3.2.26"/>
    </reaction>
</comment>
<dbReference type="Gene3D" id="3.90.1750.10">
    <property type="entry name" value="Hect, E3 ligase catalytic domains"/>
    <property type="match status" value="1"/>
</dbReference>
<gene>
    <name evidence="9" type="ORF">EZS28_007578</name>
</gene>
<dbReference type="InterPro" id="IPR000569">
    <property type="entry name" value="HECT_dom"/>
</dbReference>
<dbReference type="Pfam" id="PF00632">
    <property type="entry name" value="HECT"/>
    <property type="match status" value="1"/>
</dbReference>
<comment type="pathway">
    <text evidence="2">Protein modification; protein ubiquitination.</text>
</comment>
<dbReference type="GO" id="GO:0061630">
    <property type="term" value="F:ubiquitin protein ligase activity"/>
    <property type="evidence" value="ECO:0007669"/>
    <property type="project" value="UniProtKB-EC"/>
</dbReference>
<dbReference type="AlphaFoldDB" id="A0A5J4WPH9"/>
<dbReference type="PANTHER" id="PTHR11254:SF440">
    <property type="entry name" value="E3 UBIQUITIN-PROTEIN LIGASE NEDD-4"/>
    <property type="match status" value="1"/>
</dbReference>
<name>A0A5J4WPH9_9EUKA</name>
<sequence length="488" mass="55349">MCLPDELDNHEAICKATNFIDDEDDSEPQIQFSSSLRGSEQSLQRNRRSDQNISPPSHTSISSVQPSSRSKRSAIGPELSAASCMTSAPSFEFRTSFEHRLSTLKQQLKQYLDEQIQRAQSREKQFLKIQTSRRNILGSAADILDSTTASDWCLPLQVIFDGEQGIDAGGLTREWMNILINEAIRQQNQLFVCDTVNEFRISILRSNMRNIVEKLKLYKLIGIVIGKAVTENITISARFDSFIFKSLLGFGAHITDLQSLDQNLFNQLKQMEESEDVSSWGLTFSVSEEMPNGEQKTVSLVDGGEDLDVTNENKSEFIQLRIHQRLLSGIEPQLHQLRDGFQMLVPGHFLREFSPSELELIICGPTTINVNEWKANTKYESPLTASHSIVKWFWEILKEEDEKFKRQVLQYVTGLQSPPATGFAGLVTTVGDEQYRFTLRSMSENAHHLPVAHTCFYQLDLPQYQTKAQLKNKMKKALEQIGSGFQIS</sequence>
<evidence type="ECO:0000256" key="2">
    <source>
        <dbReference type="ARBA" id="ARBA00004906"/>
    </source>
</evidence>
<dbReference type="SMART" id="SM00119">
    <property type="entry name" value="HECTc"/>
    <property type="match status" value="1"/>
</dbReference>
<protein>
    <recommendedName>
        <fullName evidence="3">HECT-type E3 ubiquitin transferase</fullName>
        <ecNumber evidence="3">2.3.2.26</ecNumber>
    </recommendedName>
</protein>
<proteinExistence type="predicted"/>
<keyword evidence="5 6" id="KW-0833">Ubl conjugation pathway</keyword>
<evidence type="ECO:0000256" key="4">
    <source>
        <dbReference type="ARBA" id="ARBA00022679"/>
    </source>
</evidence>
<evidence type="ECO:0000256" key="7">
    <source>
        <dbReference type="SAM" id="MobiDB-lite"/>
    </source>
</evidence>
<comment type="caution">
    <text evidence="9">The sequence shown here is derived from an EMBL/GenBank/DDBJ whole genome shotgun (WGS) entry which is preliminary data.</text>
</comment>
<organism evidence="9 10">
    <name type="scientific">Streblomastix strix</name>
    <dbReference type="NCBI Taxonomy" id="222440"/>
    <lineage>
        <taxon>Eukaryota</taxon>
        <taxon>Metamonada</taxon>
        <taxon>Preaxostyla</taxon>
        <taxon>Oxymonadida</taxon>
        <taxon>Streblomastigidae</taxon>
        <taxon>Streblomastix</taxon>
    </lineage>
</organism>
<keyword evidence="4" id="KW-0808">Transferase</keyword>
<dbReference type="GO" id="GO:0006511">
    <property type="term" value="P:ubiquitin-dependent protein catabolic process"/>
    <property type="evidence" value="ECO:0007669"/>
    <property type="project" value="TreeGrafter"/>
</dbReference>
<dbReference type="InterPro" id="IPR035983">
    <property type="entry name" value="Hect_E3_ubiquitin_ligase"/>
</dbReference>
<evidence type="ECO:0000256" key="3">
    <source>
        <dbReference type="ARBA" id="ARBA00012485"/>
    </source>
</evidence>
<dbReference type="InterPro" id="IPR050409">
    <property type="entry name" value="E3_ubiq-protein_ligase"/>
</dbReference>
<dbReference type="OrthoDB" id="8068875at2759"/>
<dbReference type="SUPFAM" id="SSF56204">
    <property type="entry name" value="Hect, E3 ligase catalytic domain"/>
    <property type="match status" value="1"/>
</dbReference>
<evidence type="ECO:0000313" key="10">
    <source>
        <dbReference type="Proteomes" id="UP000324800"/>
    </source>
</evidence>
<reference evidence="9 10" key="1">
    <citation type="submission" date="2019-03" db="EMBL/GenBank/DDBJ databases">
        <title>Single cell metagenomics reveals metabolic interactions within the superorganism composed of flagellate Streblomastix strix and complex community of Bacteroidetes bacteria on its surface.</title>
        <authorList>
            <person name="Treitli S.C."/>
            <person name="Kolisko M."/>
            <person name="Husnik F."/>
            <person name="Keeling P."/>
            <person name="Hampl V."/>
        </authorList>
    </citation>
    <scope>NUCLEOTIDE SEQUENCE [LARGE SCALE GENOMIC DNA]</scope>
    <source>
        <strain evidence="9">ST1C</strain>
    </source>
</reference>
<dbReference type="Proteomes" id="UP000324800">
    <property type="component" value="Unassembled WGS sequence"/>
</dbReference>
<dbReference type="PANTHER" id="PTHR11254">
    <property type="entry name" value="HECT DOMAIN UBIQUITIN-PROTEIN LIGASE"/>
    <property type="match status" value="1"/>
</dbReference>
<feature type="active site" description="Glycyl thioester intermediate" evidence="6">
    <location>
        <position position="455"/>
    </location>
</feature>
<feature type="region of interest" description="Disordered" evidence="7">
    <location>
        <begin position="24"/>
        <end position="75"/>
    </location>
</feature>
<dbReference type="PROSITE" id="PS50237">
    <property type="entry name" value="HECT"/>
    <property type="match status" value="1"/>
</dbReference>
<dbReference type="GO" id="GO:0005737">
    <property type="term" value="C:cytoplasm"/>
    <property type="evidence" value="ECO:0007669"/>
    <property type="project" value="TreeGrafter"/>
</dbReference>
<evidence type="ECO:0000256" key="5">
    <source>
        <dbReference type="ARBA" id="ARBA00022786"/>
    </source>
</evidence>
<dbReference type="EC" id="2.3.2.26" evidence="3"/>
<dbReference type="CDD" id="cd00078">
    <property type="entry name" value="HECTc"/>
    <property type="match status" value="1"/>
</dbReference>